<accession>A0ABR0C0K5</accession>
<feature type="transmembrane region" description="Helical" evidence="6">
    <location>
        <begin position="598"/>
        <end position="615"/>
    </location>
</feature>
<evidence type="ECO:0000256" key="6">
    <source>
        <dbReference type="SAM" id="Phobius"/>
    </source>
</evidence>
<evidence type="ECO:0000313" key="9">
    <source>
        <dbReference type="Proteomes" id="UP001287286"/>
    </source>
</evidence>
<comment type="caution">
    <text evidence="8">The sequence shown here is derived from an EMBL/GenBank/DDBJ whole genome shotgun (WGS) entry which is preliminary data.</text>
</comment>
<dbReference type="Pfam" id="PF01284">
    <property type="entry name" value="MARVEL"/>
    <property type="match status" value="1"/>
</dbReference>
<evidence type="ECO:0000256" key="3">
    <source>
        <dbReference type="ARBA" id="ARBA00022989"/>
    </source>
</evidence>
<evidence type="ECO:0000256" key="5">
    <source>
        <dbReference type="SAM" id="MobiDB-lite"/>
    </source>
</evidence>
<feature type="region of interest" description="Disordered" evidence="5">
    <location>
        <begin position="1"/>
        <end position="86"/>
    </location>
</feature>
<feature type="region of interest" description="Disordered" evidence="5">
    <location>
        <begin position="363"/>
        <end position="390"/>
    </location>
</feature>
<feature type="compositionally biased region" description="Low complexity" evidence="5">
    <location>
        <begin position="113"/>
        <end position="129"/>
    </location>
</feature>
<feature type="transmembrane region" description="Helical" evidence="6">
    <location>
        <begin position="472"/>
        <end position="494"/>
    </location>
</feature>
<keyword evidence="3 6" id="KW-1133">Transmembrane helix</keyword>
<keyword evidence="4 6" id="KW-0472">Membrane</keyword>
<evidence type="ECO:0000256" key="4">
    <source>
        <dbReference type="ARBA" id="ARBA00023136"/>
    </source>
</evidence>
<dbReference type="Proteomes" id="UP001287286">
    <property type="component" value="Unassembled WGS sequence"/>
</dbReference>
<sequence>MGRRTGRRRKCGAHAGRRAGPVGIGAVLGRAVSRDALGPNRRGELHTRRAQKRNVAQRSSQRAQGQLSRQKHRQGMRRNSRPRGVCKPRVVDFVSCAADAKGDVGGGGGRQTGRGQRLVPPGDRAGAAARNDDDTTPAAQRNATQRRNVMPPSRAIPRGVTPSWRVGGQQQRQQQQPIEAQTGFPAPTRATDSWASLPHLPPSLPRRARPEAATDQAGGSTRQRRSPPPPPPHVAKSTNEGLRLGPIRRFYFKAAAGGPRRRPDLTSADERSGGRTRKTRGTHLRQVHWDWVQSEVLDAPPRCSRALCISLGVSPCTGERGPFQRAVRRVPTYAVETRREPGNSLDVQRCAAALQAGSSRHLAAAGAAAPPPANGALARGSPDSPDARPNHTIIIEPARPPSHLRVRVALLPLLKLEPVRVCAPLEDCRPSHAALAKLHPAHPTQHHRSLHQTQHKTATTVTTSAMTGILNAIVRSIALLWTLLITALIGNVIASETHAATSANAAINFTMFVAALSWVVCLYGLAAAFFTALASAVILLPLDILGVLFTFINAIVLAAKLRAPNCGNIPGANLPSNWIGYGSNNDEKRCREIQASTAFMWFLWACFSVCLFFTIKDSRGGLGGGFRRSGRPSMSQVGV</sequence>
<organism evidence="8 9">
    <name type="scientific">Purpureocillium lilacinum</name>
    <name type="common">Paecilomyces lilacinus</name>
    <dbReference type="NCBI Taxonomy" id="33203"/>
    <lineage>
        <taxon>Eukaryota</taxon>
        <taxon>Fungi</taxon>
        <taxon>Dikarya</taxon>
        <taxon>Ascomycota</taxon>
        <taxon>Pezizomycotina</taxon>
        <taxon>Sordariomycetes</taxon>
        <taxon>Hypocreomycetidae</taxon>
        <taxon>Hypocreales</taxon>
        <taxon>Ophiocordycipitaceae</taxon>
        <taxon>Purpureocillium</taxon>
    </lineage>
</organism>
<feature type="domain" description="MARVEL" evidence="7">
    <location>
        <begin position="471"/>
        <end position="612"/>
    </location>
</feature>
<dbReference type="InterPro" id="IPR008253">
    <property type="entry name" value="Marvel"/>
</dbReference>
<dbReference type="InterPro" id="IPR052649">
    <property type="entry name" value="NCE102-like"/>
</dbReference>
<dbReference type="EMBL" id="JAWRVI010000018">
    <property type="protein sequence ID" value="KAK4089760.1"/>
    <property type="molecule type" value="Genomic_DNA"/>
</dbReference>
<evidence type="ECO:0000256" key="2">
    <source>
        <dbReference type="ARBA" id="ARBA00022692"/>
    </source>
</evidence>
<name>A0ABR0C0K5_PURLI</name>
<comment type="subcellular location">
    <subcellularLocation>
        <location evidence="1">Membrane</location>
        <topology evidence="1">Multi-pass membrane protein</topology>
    </subcellularLocation>
</comment>
<feature type="compositionally biased region" description="Polar residues" evidence="5">
    <location>
        <begin position="137"/>
        <end position="147"/>
    </location>
</feature>
<feature type="compositionally biased region" description="Basic residues" evidence="5">
    <location>
        <begin position="1"/>
        <end position="17"/>
    </location>
</feature>
<keyword evidence="2 6" id="KW-0812">Transmembrane</keyword>
<feature type="compositionally biased region" description="Low complexity" evidence="5">
    <location>
        <begin position="363"/>
        <end position="378"/>
    </location>
</feature>
<proteinExistence type="predicted"/>
<evidence type="ECO:0000259" key="7">
    <source>
        <dbReference type="Pfam" id="PF01284"/>
    </source>
</evidence>
<feature type="compositionally biased region" description="Gly residues" evidence="5">
    <location>
        <begin position="103"/>
        <end position="112"/>
    </location>
</feature>
<gene>
    <name evidence="8" type="ORF">Purlil1_5863</name>
</gene>
<feature type="compositionally biased region" description="Basic and acidic residues" evidence="5">
    <location>
        <begin position="261"/>
        <end position="273"/>
    </location>
</feature>
<protein>
    <recommendedName>
        <fullName evidence="7">MARVEL domain-containing protein</fullName>
    </recommendedName>
</protein>
<dbReference type="PANTHER" id="PTHR28165:SF1">
    <property type="entry name" value="NON-CLASSICAL EXPORT PROTEIN 2-RELATED"/>
    <property type="match status" value="1"/>
</dbReference>
<feature type="transmembrane region" description="Helical" evidence="6">
    <location>
        <begin position="536"/>
        <end position="559"/>
    </location>
</feature>
<feature type="compositionally biased region" description="Basic residues" evidence="5">
    <location>
        <begin position="69"/>
        <end position="86"/>
    </location>
</feature>
<feature type="compositionally biased region" description="Polar residues" evidence="5">
    <location>
        <begin position="54"/>
        <end position="68"/>
    </location>
</feature>
<feature type="transmembrane region" description="Helical" evidence="6">
    <location>
        <begin position="506"/>
        <end position="530"/>
    </location>
</feature>
<reference evidence="8 9" key="1">
    <citation type="journal article" date="2024" name="Microbiol. Resour. Announc.">
        <title>Genome annotations for the ascomycete fungi Trichoderma harzianum, Trichoderma aggressivum, and Purpureocillium lilacinum.</title>
        <authorList>
            <person name="Beijen E.P.W."/>
            <person name="Ohm R.A."/>
        </authorList>
    </citation>
    <scope>NUCLEOTIDE SEQUENCE [LARGE SCALE GENOMIC DNA]</scope>
    <source>
        <strain evidence="8 9">CBS 150709</strain>
    </source>
</reference>
<evidence type="ECO:0000256" key="1">
    <source>
        <dbReference type="ARBA" id="ARBA00004141"/>
    </source>
</evidence>
<evidence type="ECO:0000313" key="8">
    <source>
        <dbReference type="EMBL" id="KAK4089760.1"/>
    </source>
</evidence>
<feature type="region of interest" description="Disordered" evidence="5">
    <location>
        <begin position="99"/>
        <end position="281"/>
    </location>
</feature>
<keyword evidence="9" id="KW-1185">Reference proteome</keyword>
<dbReference type="PANTHER" id="PTHR28165">
    <property type="entry name" value="NON-CLASSICAL EXPORT PROTEIN 2-RELATED"/>
    <property type="match status" value="1"/>
</dbReference>